<comment type="caution">
    <text evidence="3">The sequence shown here is derived from an EMBL/GenBank/DDBJ whole genome shotgun (WGS) entry which is preliminary data.</text>
</comment>
<dbReference type="AlphaFoldDB" id="A0AAV9CKA8"/>
<keyword evidence="1" id="KW-0863">Zinc-finger</keyword>
<sequence length="235" mass="25689">MKGWTRRTPRHENNVVDLEAVASEADSSDAISQVASNLSTQDEELPTTTFNNHHHHHLHEEASASTDPDVLLDLTLGHLVEAHHNIIDARHHSSSVFPRVFSCKYCQRKFYSSQALGGHQNAHKRERTLAKRAMRATGTVAADMASLPLHGSAMRTLGLKAHSSAHDGLMVAGRREVRCSARFEGYGLPPAFVHDDVDPFWPGSFRPVDVANEVRAAGGGAAEEDPAALDLTLRL</sequence>
<gene>
    <name evidence="3" type="primary">ZFP4</name>
    <name evidence="3" type="ORF">QJS10_CPB19g01689</name>
</gene>
<keyword evidence="4" id="KW-1185">Reference proteome</keyword>
<keyword evidence="1" id="KW-0862">Zinc</keyword>
<protein>
    <submittedName>
        <fullName evidence="3">Zinc finger protein 4</fullName>
    </submittedName>
</protein>
<dbReference type="PANTHER" id="PTHR47593">
    <property type="entry name" value="ZINC FINGER PROTEIN 4-LIKE"/>
    <property type="match status" value="1"/>
</dbReference>
<evidence type="ECO:0000313" key="4">
    <source>
        <dbReference type="Proteomes" id="UP001180020"/>
    </source>
</evidence>
<dbReference type="EMBL" id="JAUJYO010000019">
    <property type="protein sequence ID" value="KAK1288653.1"/>
    <property type="molecule type" value="Genomic_DNA"/>
</dbReference>
<dbReference type="PROSITE" id="PS50157">
    <property type="entry name" value="ZINC_FINGER_C2H2_2"/>
    <property type="match status" value="1"/>
</dbReference>
<dbReference type="InterPro" id="IPR013087">
    <property type="entry name" value="Znf_C2H2_type"/>
</dbReference>
<dbReference type="PANTHER" id="PTHR47593:SF8">
    <property type="entry name" value="OS12G0581900 PROTEIN"/>
    <property type="match status" value="1"/>
</dbReference>
<evidence type="ECO:0000256" key="1">
    <source>
        <dbReference type="PROSITE-ProRule" id="PRU00042"/>
    </source>
</evidence>
<name>A0AAV9CKA8_ACOCL</name>
<dbReference type="GO" id="GO:0008270">
    <property type="term" value="F:zinc ion binding"/>
    <property type="evidence" value="ECO:0007669"/>
    <property type="project" value="UniProtKB-KW"/>
</dbReference>
<dbReference type="Gene3D" id="3.30.160.60">
    <property type="entry name" value="Classic Zinc Finger"/>
    <property type="match status" value="1"/>
</dbReference>
<dbReference type="Proteomes" id="UP001180020">
    <property type="component" value="Unassembled WGS sequence"/>
</dbReference>
<reference evidence="3" key="2">
    <citation type="submission" date="2023-06" db="EMBL/GenBank/DDBJ databases">
        <authorList>
            <person name="Ma L."/>
            <person name="Liu K.-W."/>
            <person name="Li Z."/>
            <person name="Hsiao Y.-Y."/>
            <person name="Qi Y."/>
            <person name="Fu T."/>
            <person name="Tang G."/>
            <person name="Zhang D."/>
            <person name="Sun W.-H."/>
            <person name="Liu D.-K."/>
            <person name="Li Y."/>
            <person name="Chen G.-Z."/>
            <person name="Liu X.-D."/>
            <person name="Liao X.-Y."/>
            <person name="Jiang Y.-T."/>
            <person name="Yu X."/>
            <person name="Hao Y."/>
            <person name="Huang J."/>
            <person name="Zhao X.-W."/>
            <person name="Ke S."/>
            <person name="Chen Y.-Y."/>
            <person name="Wu W.-L."/>
            <person name="Hsu J.-L."/>
            <person name="Lin Y.-F."/>
            <person name="Huang M.-D."/>
            <person name="Li C.-Y."/>
            <person name="Huang L."/>
            <person name="Wang Z.-W."/>
            <person name="Zhao X."/>
            <person name="Zhong W.-Y."/>
            <person name="Peng D.-H."/>
            <person name="Ahmad S."/>
            <person name="Lan S."/>
            <person name="Zhang J.-S."/>
            <person name="Tsai W.-C."/>
            <person name="Van De Peer Y."/>
            <person name="Liu Z.-J."/>
        </authorList>
    </citation>
    <scope>NUCLEOTIDE SEQUENCE</scope>
    <source>
        <strain evidence="3">CP</strain>
        <tissue evidence="3">Leaves</tissue>
    </source>
</reference>
<dbReference type="InterPro" id="IPR036236">
    <property type="entry name" value="Znf_C2H2_sf"/>
</dbReference>
<accession>A0AAV9CKA8</accession>
<keyword evidence="1" id="KW-0479">Metal-binding</keyword>
<dbReference type="InterPro" id="IPR053266">
    <property type="entry name" value="Zinc_finger_protein_7"/>
</dbReference>
<evidence type="ECO:0000259" key="2">
    <source>
        <dbReference type="PROSITE" id="PS50157"/>
    </source>
</evidence>
<reference evidence="3" key="1">
    <citation type="journal article" date="2023" name="Nat. Commun.">
        <title>Diploid and tetraploid genomes of Acorus and the evolution of monocots.</title>
        <authorList>
            <person name="Ma L."/>
            <person name="Liu K.W."/>
            <person name="Li Z."/>
            <person name="Hsiao Y.Y."/>
            <person name="Qi Y."/>
            <person name="Fu T."/>
            <person name="Tang G.D."/>
            <person name="Zhang D."/>
            <person name="Sun W.H."/>
            <person name="Liu D.K."/>
            <person name="Li Y."/>
            <person name="Chen G.Z."/>
            <person name="Liu X.D."/>
            <person name="Liao X.Y."/>
            <person name="Jiang Y.T."/>
            <person name="Yu X."/>
            <person name="Hao Y."/>
            <person name="Huang J."/>
            <person name="Zhao X.W."/>
            <person name="Ke S."/>
            <person name="Chen Y.Y."/>
            <person name="Wu W.L."/>
            <person name="Hsu J.L."/>
            <person name="Lin Y.F."/>
            <person name="Huang M.D."/>
            <person name="Li C.Y."/>
            <person name="Huang L."/>
            <person name="Wang Z.W."/>
            <person name="Zhao X."/>
            <person name="Zhong W.Y."/>
            <person name="Peng D.H."/>
            <person name="Ahmad S."/>
            <person name="Lan S."/>
            <person name="Zhang J.S."/>
            <person name="Tsai W.C."/>
            <person name="Van de Peer Y."/>
            <person name="Liu Z.J."/>
        </authorList>
    </citation>
    <scope>NUCLEOTIDE SEQUENCE</scope>
    <source>
        <strain evidence="3">CP</strain>
    </source>
</reference>
<organism evidence="3 4">
    <name type="scientific">Acorus calamus</name>
    <name type="common">Sweet flag</name>
    <dbReference type="NCBI Taxonomy" id="4465"/>
    <lineage>
        <taxon>Eukaryota</taxon>
        <taxon>Viridiplantae</taxon>
        <taxon>Streptophyta</taxon>
        <taxon>Embryophyta</taxon>
        <taxon>Tracheophyta</taxon>
        <taxon>Spermatophyta</taxon>
        <taxon>Magnoliopsida</taxon>
        <taxon>Liliopsida</taxon>
        <taxon>Acoraceae</taxon>
        <taxon>Acorus</taxon>
    </lineage>
</organism>
<dbReference type="SUPFAM" id="SSF57667">
    <property type="entry name" value="beta-beta-alpha zinc fingers"/>
    <property type="match status" value="1"/>
</dbReference>
<evidence type="ECO:0000313" key="3">
    <source>
        <dbReference type="EMBL" id="KAK1288653.1"/>
    </source>
</evidence>
<feature type="domain" description="C2H2-type" evidence="2">
    <location>
        <begin position="101"/>
        <end position="128"/>
    </location>
</feature>
<proteinExistence type="predicted"/>
<dbReference type="PROSITE" id="PS00028">
    <property type="entry name" value="ZINC_FINGER_C2H2_1"/>
    <property type="match status" value="1"/>
</dbReference>